<accession>A0A7X3CU97</accession>
<evidence type="ECO:0000313" key="3">
    <source>
        <dbReference type="Proteomes" id="UP000450917"/>
    </source>
</evidence>
<comment type="caution">
    <text evidence="2">The sequence shown here is derived from an EMBL/GenBank/DDBJ whole genome shotgun (WGS) entry which is preliminary data.</text>
</comment>
<dbReference type="EMBL" id="WNZX01000011">
    <property type="protein sequence ID" value="MUG71922.1"/>
    <property type="molecule type" value="Genomic_DNA"/>
</dbReference>
<name>A0A7X3CU97_9BACL</name>
<sequence length="100" mass="11166">MVYRPSVVPLSRRLAKRIREPGRFALRKSAYLVKCISCQAIFSQNGSTWGLAMANIKQIARTAGVSVTTVPAAAARSRHRPHGPSRNTRASYRLMERRTV</sequence>
<proteinExistence type="predicted"/>
<protein>
    <submittedName>
        <fullName evidence="2">DUF418 domain-containing protein</fullName>
    </submittedName>
</protein>
<feature type="region of interest" description="Disordered" evidence="1">
    <location>
        <begin position="72"/>
        <end position="100"/>
    </location>
</feature>
<evidence type="ECO:0000313" key="2">
    <source>
        <dbReference type="EMBL" id="MUG71922.1"/>
    </source>
</evidence>
<dbReference type="Proteomes" id="UP000450917">
    <property type="component" value="Unassembled WGS sequence"/>
</dbReference>
<dbReference type="AlphaFoldDB" id="A0A7X3CU97"/>
<keyword evidence="3" id="KW-1185">Reference proteome</keyword>
<organism evidence="2 3">
    <name type="scientific">Paenibacillus validus</name>
    <dbReference type="NCBI Taxonomy" id="44253"/>
    <lineage>
        <taxon>Bacteria</taxon>
        <taxon>Bacillati</taxon>
        <taxon>Bacillota</taxon>
        <taxon>Bacilli</taxon>
        <taxon>Bacillales</taxon>
        <taxon>Paenibacillaceae</taxon>
        <taxon>Paenibacillus</taxon>
    </lineage>
</organism>
<evidence type="ECO:0000256" key="1">
    <source>
        <dbReference type="SAM" id="MobiDB-lite"/>
    </source>
</evidence>
<gene>
    <name evidence="2" type="ORF">GNP93_14715</name>
</gene>
<reference evidence="2 3" key="1">
    <citation type="submission" date="2019-11" db="EMBL/GenBank/DDBJ databases">
        <title>Draft genome sequences of five Paenibacillus species of dairy origin.</title>
        <authorList>
            <person name="Olajide A.M."/>
            <person name="Chen S."/>
            <person name="Lapointe G."/>
        </authorList>
    </citation>
    <scope>NUCLEOTIDE SEQUENCE [LARGE SCALE GENOMIC DNA]</scope>
    <source>
        <strain evidence="2 3">2CS3</strain>
    </source>
</reference>